<keyword evidence="5" id="KW-0411">Iron-sulfur</keyword>
<dbReference type="PANTHER" id="PTHR43273:SF3">
    <property type="entry name" value="ANAEROBIC SULFATASE-MATURATING ENZYME HOMOLOG ASLB-RELATED"/>
    <property type="match status" value="1"/>
</dbReference>
<dbReference type="SFLD" id="SFLDG01067">
    <property type="entry name" value="SPASM/twitch_domain_containing"/>
    <property type="match status" value="1"/>
</dbReference>
<dbReference type="PANTHER" id="PTHR43273">
    <property type="entry name" value="ANAEROBIC SULFATASE-MATURATING ENZYME HOMOLOG ASLB-RELATED"/>
    <property type="match status" value="1"/>
</dbReference>
<proteinExistence type="inferred from homology"/>
<dbReference type="SFLD" id="SFLDS00029">
    <property type="entry name" value="Radical_SAM"/>
    <property type="match status" value="1"/>
</dbReference>
<evidence type="ECO:0000313" key="8">
    <source>
        <dbReference type="EMBL" id="QSO47383.1"/>
    </source>
</evidence>
<dbReference type="InterPro" id="IPR058240">
    <property type="entry name" value="rSAM_sf"/>
</dbReference>
<evidence type="ECO:0000256" key="6">
    <source>
        <dbReference type="ARBA" id="ARBA00023601"/>
    </source>
</evidence>
<dbReference type="KEGG" id="afx:JZ786_23855"/>
<sequence length="309" mass="35412">MDMCSTIHRFAPLSIMWKTVSEDCNLACDYCYYSRTGGKIGKTVRRIDATILEKFIAEYMRFSEGVASFAWQGGEPLLAGLDFFKTVVSFQAKYAAANTAIANSVQTNATLLNDDWARFFKTYSFLVGVSIDGPRQLNDKRRVTRSGVGSYDRVMNGVEYLRRYAVDFNVLTVLHENNIGKANELFEFYERENFRFIQFIPGMDFRAQETSKPPRYLITAREYGDFLCDAFDIWYNDGNPKTSIRFFDNMLSVYLNHDAELCVHQRTCPTTLILEQNGDAYPCDFYIGNDYKLGNVAKDSLEDVLGNYV</sequence>
<dbReference type="Gene3D" id="3.20.20.70">
    <property type="entry name" value="Aldolase class I"/>
    <property type="match status" value="1"/>
</dbReference>
<gene>
    <name evidence="8" type="ORF">JZ786_23855</name>
</gene>
<keyword evidence="4" id="KW-0408">Iron</keyword>
<evidence type="ECO:0000256" key="3">
    <source>
        <dbReference type="ARBA" id="ARBA00022723"/>
    </source>
</evidence>
<dbReference type="SUPFAM" id="SSF102114">
    <property type="entry name" value="Radical SAM enzymes"/>
    <property type="match status" value="1"/>
</dbReference>
<organism evidence="8 9">
    <name type="scientific">Alicyclobacillus mengziensis</name>
    <dbReference type="NCBI Taxonomy" id="2931921"/>
    <lineage>
        <taxon>Bacteria</taxon>
        <taxon>Bacillati</taxon>
        <taxon>Bacillota</taxon>
        <taxon>Bacilli</taxon>
        <taxon>Bacillales</taxon>
        <taxon>Alicyclobacillaceae</taxon>
        <taxon>Alicyclobacillus</taxon>
    </lineage>
</organism>
<keyword evidence="9" id="KW-1185">Reference proteome</keyword>
<dbReference type="InterPro" id="IPR023867">
    <property type="entry name" value="Sulphatase_maturase_rSAM"/>
</dbReference>
<dbReference type="InterPro" id="IPR023885">
    <property type="entry name" value="4Fe4S-binding_SPASM_dom"/>
</dbReference>
<comment type="similarity">
    <text evidence="6">Belongs to the radical SAM superfamily. Anaerobic sulfatase-maturating enzyme family.</text>
</comment>
<evidence type="ECO:0000259" key="7">
    <source>
        <dbReference type="PROSITE" id="PS51918"/>
    </source>
</evidence>
<dbReference type="Pfam" id="PF04055">
    <property type="entry name" value="Radical_SAM"/>
    <property type="match status" value="1"/>
</dbReference>
<evidence type="ECO:0000256" key="5">
    <source>
        <dbReference type="ARBA" id="ARBA00023014"/>
    </source>
</evidence>
<protein>
    <submittedName>
        <fullName evidence="8">Radical SAM protein</fullName>
    </submittedName>
</protein>
<dbReference type="EMBL" id="CP071182">
    <property type="protein sequence ID" value="QSO47383.1"/>
    <property type="molecule type" value="Genomic_DNA"/>
</dbReference>
<dbReference type="Proteomes" id="UP000663505">
    <property type="component" value="Chromosome"/>
</dbReference>
<feature type="domain" description="Radical SAM core" evidence="7">
    <location>
        <begin position="5"/>
        <end position="236"/>
    </location>
</feature>
<reference evidence="8 9" key="1">
    <citation type="submission" date="2021-02" db="EMBL/GenBank/DDBJ databases">
        <title>Alicyclobacillus curvatus sp. nov. and Alicyclobacillus mengziensis sp. nov., two acidophilic bacteria isolated from acid mine drainage.</title>
        <authorList>
            <person name="Huang Y."/>
        </authorList>
    </citation>
    <scope>NUCLEOTIDE SEQUENCE [LARGE SCALE GENOMIC DNA]</scope>
    <source>
        <strain evidence="8 9">S30H14</strain>
    </source>
</reference>
<evidence type="ECO:0000256" key="4">
    <source>
        <dbReference type="ARBA" id="ARBA00023004"/>
    </source>
</evidence>
<evidence type="ECO:0000256" key="2">
    <source>
        <dbReference type="ARBA" id="ARBA00022691"/>
    </source>
</evidence>
<dbReference type="GO" id="GO:0016491">
    <property type="term" value="F:oxidoreductase activity"/>
    <property type="evidence" value="ECO:0007669"/>
    <property type="project" value="InterPro"/>
</dbReference>
<evidence type="ECO:0000313" key="9">
    <source>
        <dbReference type="Proteomes" id="UP000663505"/>
    </source>
</evidence>
<dbReference type="InterPro" id="IPR013785">
    <property type="entry name" value="Aldolase_TIM"/>
</dbReference>
<dbReference type="RefSeq" id="WP_206656734.1">
    <property type="nucleotide sequence ID" value="NZ_CP071182.1"/>
</dbReference>
<dbReference type="InterPro" id="IPR007197">
    <property type="entry name" value="rSAM"/>
</dbReference>
<dbReference type="CDD" id="cd01335">
    <property type="entry name" value="Radical_SAM"/>
    <property type="match status" value="1"/>
</dbReference>
<keyword evidence="3" id="KW-0479">Metal-binding</keyword>
<dbReference type="GO" id="GO:0051536">
    <property type="term" value="F:iron-sulfur cluster binding"/>
    <property type="evidence" value="ECO:0007669"/>
    <property type="project" value="UniProtKB-KW"/>
</dbReference>
<evidence type="ECO:0000256" key="1">
    <source>
        <dbReference type="ARBA" id="ARBA00001966"/>
    </source>
</evidence>
<dbReference type="AlphaFoldDB" id="A0A9X7VYG0"/>
<comment type="cofactor">
    <cofactor evidence="1">
        <name>[4Fe-4S] cluster</name>
        <dbReference type="ChEBI" id="CHEBI:49883"/>
    </cofactor>
</comment>
<dbReference type="GO" id="GO:0046872">
    <property type="term" value="F:metal ion binding"/>
    <property type="evidence" value="ECO:0007669"/>
    <property type="project" value="UniProtKB-KW"/>
</dbReference>
<accession>A0A9X7VYG0</accession>
<dbReference type="Pfam" id="PF13186">
    <property type="entry name" value="SPASM"/>
    <property type="match status" value="1"/>
</dbReference>
<dbReference type="SFLD" id="SFLDG01386">
    <property type="entry name" value="main_SPASM_domain-containing"/>
    <property type="match status" value="1"/>
</dbReference>
<name>A0A9X7VYG0_9BACL</name>
<dbReference type="PROSITE" id="PS51918">
    <property type="entry name" value="RADICAL_SAM"/>
    <property type="match status" value="1"/>
</dbReference>
<keyword evidence="2" id="KW-0949">S-adenosyl-L-methionine</keyword>
<dbReference type="SFLD" id="SFLDG01384">
    <property type="entry name" value="thioether_bond_formation_requi"/>
    <property type="match status" value="1"/>
</dbReference>